<dbReference type="InterPro" id="IPR036388">
    <property type="entry name" value="WH-like_DNA-bd_sf"/>
</dbReference>
<sequence length="239" mass="27041">MQGMEKEHLLVVDDDDEIRTLLQDYLEKNGFRVSTAADGAAMRRVLAADPVKLVVLDVMLPGEDGLALCRALRAESEIPVVMLTALNDETDRIVGLELGADDYVTKPFSPRELLARIRVILRRTRHTPVTTEPRLSHFSGWQLQHAGRQLISPDGLAIPLSLAEYRLLKVLLEHANRVLSRDQLLDYTRGREAVPFDRSVDMLVSRLRQRLSDDPRNPALIRTVRNEGYMLCSAVQLER</sequence>
<evidence type="ECO:0000256" key="1">
    <source>
        <dbReference type="ARBA" id="ARBA00022553"/>
    </source>
</evidence>
<evidence type="ECO:0000256" key="7">
    <source>
        <dbReference type="PROSITE-ProRule" id="PRU01091"/>
    </source>
</evidence>
<accession>A0ABQ6BWU8</accession>
<evidence type="ECO:0000313" key="10">
    <source>
        <dbReference type="EMBL" id="GLS06208.1"/>
    </source>
</evidence>
<dbReference type="InterPro" id="IPR001867">
    <property type="entry name" value="OmpR/PhoB-type_DNA-bd"/>
</dbReference>
<keyword evidence="2" id="KW-0902">Two-component regulatory system</keyword>
<feature type="domain" description="OmpR/PhoB-type" evidence="9">
    <location>
        <begin position="133"/>
        <end position="233"/>
    </location>
</feature>
<evidence type="ECO:0000256" key="5">
    <source>
        <dbReference type="ARBA" id="ARBA00023163"/>
    </source>
</evidence>
<dbReference type="SMART" id="SM00862">
    <property type="entry name" value="Trans_reg_C"/>
    <property type="match status" value="1"/>
</dbReference>
<keyword evidence="3" id="KW-0805">Transcription regulation</keyword>
<dbReference type="InterPro" id="IPR016032">
    <property type="entry name" value="Sig_transdc_resp-reg_C-effctor"/>
</dbReference>
<evidence type="ECO:0000259" key="9">
    <source>
        <dbReference type="PROSITE" id="PS51755"/>
    </source>
</evidence>
<evidence type="ECO:0000313" key="11">
    <source>
        <dbReference type="Proteomes" id="UP001156836"/>
    </source>
</evidence>
<evidence type="ECO:0000256" key="6">
    <source>
        <dbReference type="PROSITE-ProRule" id="PRU00169"/>
    </source>
</evidence>
<dbReference type="InterPro" id="IPR001789">
    <property type="entry name" value="Sig_transdc_resp-reg_receiver"/>
</dbReference>
<dbReference type="InterPro" id="IPR011006">
    <property type="entry name" value="CheY-like_superfamily"/>
</dbReference>
<dbReference type="PROSITE" id="PS51755">
    <property type="entry name" value="OMPR_PHOB"/>
    <property type="match status" value="1"/>
</dbReference>
<dbReference type="SUPFAM" id="SSF46894">
    <property type="entry name" value="C-terminal effector domain of the bipartite response regulators"/>
    <property type="match status" value="1"/>
</dbReference>
<dbReference type="CDD" id="cd17574">
    <property type="entry name" value="REC_OmpR"/>
    <property type="match status" value="1"/>
</dbReference>
<dbReference type="Gene3D" id="3.40.50.2300">
    <property type="match status" value="1"/>
</dbReference>
<gene>
    <name evidence="10" type="primary">bfmR</name>
    <name evidence="10" type="ORF">GCM10007860_33780</name>
</gene>
<feature type="modified residue" description="4-aspartylphosphate" evidence="6">
    <location>
        <position position="57"/>
    </location>
</feature>
<keyword evidence="5" id="KW-0804">Transcription</keyword>
<comment type="caution">
    <text evidence="10">The sequence shown here is derived from an EMBL/GenBank/DDBJ whole genome shotgun (WGS) entry which is preliminary data.</text>
</comment>
<dbReference type="GO" id="GO:0003677">
    <property type="term" value="F:DNA binding"/>
    <property type="evidence" value="ECO:0007669"/>
    <property type="project" value="UniProtKB-KW"/>
</dbReference>
<feature type="domain" description="Response regulatory" evidence="8">
    <location>
        <begin position="8"/>
        <end position="121"/>
    </location>
</feature>
<evidence type="ECO:0000256" key="2">
    <source>
        <dbReference type="ARBA" id="ARBA00023012"/>
    </source>
</evidence>
<evidence type="ECO:0000256" key="4">
    <source>
        <dbReference type="ARBA" id="ARBA00023125"/>
    </source>
</evidence>
<dbReference type="CDD" id="cd00383">
    <property type="entry name" value="trans_reg_C"/>
    <property type="match status" value="1"/>
</dbReference>
<dbReference type="Pfam" id="PF00072">
    <property type="entry name" value="Response_reg"/>
    <property type="match status" value="1"/>
</dbReference>
<dbReference type="PANTHER" id="PTHR48111:SF4">
    <property type="entry name" value="DNA-BINDING DUAL TRANSCRIPTIONAL REGULATOR OMPR"/>
    <property type="match status" value="1"/>
</dbReference>
<dbReference type="EMBL" id="BSOZ01000105">
    <property type="protein sequence ID" value="GLS06208.1"/>
    <property type="molecule type" value="Genomic_DNA"/>
</dbReference>
<keyword evidence="11" id="KW-1185">Reference proteome</keyword>
<keyword evidence="1 6" id="KW-0597">Phosphoprotein</keyword>
<dbReference type="Gene3D" id="6.10.250.690">
    <property type="match status" value="1"/>
</dbReference>
<dbReference type="Pfam" id="PF00486">
    <property type="entry name" value="Trans_reg_C"/>
    <property type="match status" value="1"/>
</dbReference>
<dbReference type="Proteomes" id="UP001156836">
    <property type="component" value="Unassembled WGS sequence"/>
</dbReference>
<dbReference type="SUPFAM" id="SSF52172">
    <property type="entry name" value="CheY-like"/>
    <property type="match status" value="1"/>
</dbReference>
<evidence type="ECO:0000259" key="8">
    <source>
        <dbReference type="PROSITE" id="PS50110"/>
    </source>
</evidence>
<proteinExistence type="predicted"/>
<organism evidence="10 11">
    <name type="scientific">Chitiniphilus shinanonensis</name>
    <dbReference type="NCBI Taxonomy" id="553088"/>
    <lineage>
        <taxon>Bacteria</taxon>
        <taxon>Pseudomonadati</taxon>
        <taxon>Pseudomonadota</taxon>
        <taxon>Betaproteobacteria</taxon>
        <taxon>Neisseriales</taxon>
        <taxon>Chitinibacteraceae</taxon>
        <taxon>Chitiniphilus</taxon>
    </lineage>
</organism>
<dbReference type="PROSITE" id="PS50110">
    <property type="entry name" value="RESPONSE_REGULATORY"/>
    <property type="match status" value="1"/>
</dbReference>
<dbReference type="PANTHER" id="PTHR48111">
    <property type="entry name" value="REGULATOR OF RPOS"/>
    <property type="match status" value="1"/>
</dbReference>
<name>A0ABQ6BWU8_9NEIS</name>
<keyword evidence="4 7" id="KW-0238">DNA-binding</keyword>
<feature type="DNA-binding region" description="OmpR/PhoB-type" evidence="7">
    <location>
        <begin position="133"/>
        <end position="233"/>
    </location>
</feature>
<dbReference type="SMART" id="SM00448">
    <property type="entry name" value="REC"/>
    <property type="match status" value="1"/>
</dbReference>
<reference evidence="11" key="1">
    <citation type="journal article" date="2019" name="Int. J. Syst. Evol. Microbiol.">
        <title>The Global Catalogue of Microorganisms (GCM) 10K type strain sequencing project: providing services to taxonomists for standard genome sequencing and annotation.</title>
        <authorList>
            <consortium name="The Broad Institute Genomics Platform"/>
            <consortium name="The Broad Institute Genome Sequencing Center for Infectious Disease"/>
            <person name="Wu L."/>
            <person name="Ma J."/>
        </authorList>
    </citation>
    <scope>NUCLEOTIDE SEQUENCE [LARGE SCALE GENOMIC DNA]</scope>
    <source>
        <strain evidence="11">NBRC 104970</strain>
    </source>
</reference>
<protein>
    <submittedName>
        <fullName evidence="10">DNA-binding response regulator</fullName>
    </submittedName>
</protein>
<dbReference type="InterPro" id="IPR039420">
    <property type="entry name" value="WalR-like"/>
</dbReference>
<dbReference type="Gene3D" id="1.10.10.10">
    <property type="entry name" value="Winged helix-like DNA-binding domain superfamily/Winged helix DNA-binding domain"/>
    <property type="match status" value="1"/>
</dbReference>
<evidence type="ECO:0000256" key="3">
    <source>
        <dbReference type="ARBA" id="ARBA00023015"/>
    </source>
</evidence>